<reference evidence="1" key="1">
    <citation type="submission" date="2021-06" db="EMBL/GenBank/DDBJ databases">
        <authorList>
            <person name="Kallberg Y."/>
            <person name="Tangrot J."/>
            <person name="Rosling A."/>
        </authorList>
    </citation>
    <scope>NUCLEOTIDE SEQUENCE</scope>
    <source>
        <strain evidence="1">IA702</strain>
    </source>
</reference>
<evidence type="ECO:0000313" key="2">
    <source>
        <dbReference type="Proteomes" id="UP000789572"/>
    </source>
</evidence>
<protein>
    <submittedName>
        <fullName evidence="1">10746_t:CDS:1</fullName>
    </submittedName>
</protein>
<comment type="caution">
    <text evidence="1">The sequence shown here is derived from an EMBL/GenBank/DDBJ whole genome shotgun (WGS) entry which is preliminary data.</text>
</comment>
<evidence type="ECO:0000313" key="1">
    <source>
        <dbReference type="EMBL" id="CAG8458280.1"/>
    </source>
</evidence>
<organism evidence="1 2">
    <name type="scientific">Paraglomus occultum</name>
    <dbReference type="NCBI Taxonomy" id="144539"/>
    <lineage>
        <taxon>Eukaryota</taxon>
        <taxon>Fungi</taxon>
        <taxon>Fungi incertae sedis</taxon>
        <taxon>Mucoromycota</taxon>
        <taxon>Glomeromycotina</taxon>
        <taxon>Glomeromycetes</taxon>
        <taxon>Paraglomerales</taxon>
        <taxon>Paraglomeraceae</taxon>
        <taxon>Paraglomus</taxon>
    </lineage>
</organism>
<dbReference type="AlphaFoldDB" id="A0A9N8YVC7"/>
<name>A0A9N8YVC7_9GLOM</name>
<sequence>MTSIEKVERELEDVQVKELKESQAQGKLLETLRLRLVNGDAAVKMGEDSARGTGWTYLQPTYSHKTSTAPHASMPI</sequence>
<accession>A0A9N8YVC7</accession>
<dbReference type="Proteomes" id="UP000789572">
    <property type="component" value="Unassembled WGS sequence"/>
</dbReference>
<dbReference type="EMBL" id="CAJVPJ010000021">
    <property type="protein sequence ID" value="CAG8458280.1"/>
    <property type="molecule type" value="Genomic_DNA"/>
</dbReference>
<gene>
    <name evidence="1" type="ORF">POCULU_LOCUS417</name>
</gene>
<keyword evidence="2" id="KW-1185">Reference proteome</keyword>
<proteinExistence type="predicted"/>